<dbReference type="CDD" id="cd14046">
    <property type="entry name" value="STKc_EIF2AK4_GCN2_rpt2"/>
    <property type="match status" value="1"/>
</dbReference>
<evidence type="ECO:0000256" key="11">
    <source>
        <dbReference type="SAM" id="Coils"/>
    </source>
</evidence>
<dbReference type="CDD" id="cd23823">
    <property type="entry name" value="RWD_GCN2"/>
    <property type="match status" value="1"/>
</dbReference>
<dbReference type="PROSITE" id="PS50908">
    <property type="entry name" value="RWD"/>
    <property type="match status" value="1"/>
</dbReference>
<gene>
    <name evidence="15" type="ORF">VTJ83DRAFT_1900</name>
</gene>
<evidence type="ECO:0000256" key="4">
    <source>
        <dbReference type="ARBA" id="ARBA00022741"/>
    </source>
</evidence>
<feature type="coiled-coil region" evidence="11">
    <location>
        <begin position="304"/>
        <end position="331"/>
    </location>
</feature>
<dbReference type="RefSeq" id="XP_070868440.1">
    <property type="nucleotide sequence ID" value="XM_071008111.1"/>
</dbReference>
<dbReference type="SUPFAM" id="SSF54495">
    <property type="entry name" value="UBC-like"/>
    <property type="match status" value="1"/>
</dbReference>
<dbReference type="InterPro" id="IPR036621">
    <property type="entry name" value="Anticodon-bd_dom_sf"/>
</dbReference>
<comment type="similarity">
    <text evidence="7">Belongs to the protein kinase superfamily. Ser/Thr protein kinase family. GCN2 subfamily.</text>
</comment>
<keyword evidence="3" id="KW-0808">Transferase</keyword>
<evidence type="ECO:0000259" key="14">
    <source>
        <dbReference type="PROSITE" id="PS50908"/>
    </source>
</evidence>
<comment type="catalytic activity">
    <reaction evidence="9">
        <text>L-seryl-[protein] + ATP = O-phospho-L-seryl-[protein] + ADP + H(+)</text>
        <dbReference type="Rhea" id="RHEA:17989"/>
        <dbReference type="Rhea" id="RHEA-COMP:9863"/>
        <dbReference type="Rhea" id="RHEA-COMP:11604"/>
        <dbReference type="ChEBI" id="CHEBI:15378"/>
        <dbReference type="ChEBI" id="CHEBI:29999"/>
        <dbReference type="ChEBI" id="CHEBI:30616"/>
        <dbReference type="ChEBI" id="CHEBI:83421"/>
        <dbReference type="ChEBI" id="CHEBI:456216"/>
        <dbReference type="EC" id="2.7.11.1"/>
    </reaction>
</comment>
<feature type="compositionally biased region" description="Acidic residues" evidence="12">
    <location>
        <begin position="664"/>
        <end position="676"/>
    </location>
</feature>
<keyword evidence="5" id="KW-0418">Kinase</keyword>
<feature type="region of interest" description="Disordered" evidence="12">
    <location>
        <begin position="711"/>
        <end position="777"/>
    </location>
</feature>
<dbReference type="SMART" id="SM00220">
    <property type="entry name" value="S_TKc"/>
    <property type="match status" value="2"/>
</dbReference>
<dbReference type="PANTHER" id="PTHR11042">
    <property type="entry name" value="EUKARYOTIC TRANSLATION INITIATION FACTOR 2-ALPHA KINASE EIF2-ALPHA KINASE -RELATED"/>
    <property type="match status" value="1"/>
</dbReference>
<feature type="domain" description="Protein kinase" evidence="13">
    <location>
        <begin position="267"/>
        <end position="543"/>
    </location>
</feature>
<dbReference type="SMART" id="SM00591">
    <property type="entry name" value="RWD"/>
    <property type="match status" value="1"/>
</dbReference>
<feature type="region of interest" description="Disordered" evidence="12">
    <location>
        <begin position="664"/>
        <end position="687"/>
    </location>
</feature>
<feature type="domain" description="RWD" evidence="14">
    <location>
        <begin position="44"/>
        <end position="153"/>
    </location>
</feature>
<dbReference type="Gene3D" id="3.40.50.800">
    <property type="entry name" value="Anticodon-binding domain"/>
    <property type="match status" value="1"/>
</dbReference>
<comment type="caution">
    <text evidence="15">The sequence shown here is derived from an EMBL/GenBank/DDBJ whole genome shotgun (WGS) entry which is preliminary data.</text>
</comment>
<dbReference type="Gene3D" id="3.30.200.20">
    <property type="entry name" value="Phosphorylase Kinase, domain 1"/>
    <property type="match status" value="1"/>
</dbReference>
<dbReference type="PROSITE" id="PS00108">
    <property type="entry name" value="PROTEIN_KINASE_ST"/>
    <property type="match status" value="1"/>
</dbReference>
<proteinExistence type="inferred from homology"/>
<protein>
    <recommendedName>
        <fullName evidence="1">non-specific serine/threonine protein kinase</fullName>
        <ecNumber evidence="1">2.7.11.1</ecNumber>
    </recommendedName>
</protein>
<evidence type="ECO:0000256" key="3">
    <source>
        <dbReference type="ARBA" id="ARBA00022679"/>
    </source>
</evidence>
<dbReference type="Gene3D" id="3.10.110.10">
    <property type="entry name" value="Ubiquitin Conjugating Enzyme"/>
    <property type="match status" value="1"/>
</dbReference>
<evidence type="ECO:0000256" key="10">
    <source>
        <dbReference type="PROSITE-ProRule" id="PRU10141"/>
    </source>
</evidence>
<feature type="region of interest" description="Disordered" evidence="12">
    <location>
        <begin position="1480"/>
        <end position="1537"/>
    </location>
</feature>
<dbReference type="Gene3D" id="3.30.930.10">
    <property type="entry name" value="Bira Bifunctional Protein, Domain 2"/>
    <property type="match status" value="1"/>
</dbReference>
<dbReference type="Pfam" id="PF12745">
    <property type="entry name" value="HGTP_anticodon2"/>
    <property type="match status" value="1"/>
</dbReference>
<dbReference type="Proteomes" id="UP001600064">
    <property type="component" value="Unassembled WGS sequence"/>
</dbReference>
<feature type="compositionally biased region" description="Acidic residues" evidence="12">
    <location>
        <begin position="717"/>
        <end position="758"/>
    </location>
</feature>
<dbReference type="InterPro" id="IPR050339">
    <property type="entry name" value="CC_SR_Kinase"/>
</dbReference>
<dbReference type="EMBL" id="JAZGUE010000002">
    <property type="protein sequence ID" value="KAL2269716.1"/>
    <property type="molecule type" value="Genomic_DNA"/>
</dbReference>
<name>A0ABR4DH71_9PEZI</name>
<sequence length="1679" mass="187257">MAGKKKPSTRQTKQNDKQQPGESFPGLRSPDTAPKTPYQELQEDELIVLKSMYGEDFTDTAAHTAWHKSEPTFDIRIKAPSDESFMVTLGVVLVATYPKSPPVLAIKDDGDLGESTRFKILKFIETQPRLWCAEEQPMIDRIVEGIRDLLDAAAIKKAQGQELPSLEEERAAHEAELARQAQTEKELEERRRMEESKEEERVLGDMLEEELRRRKTRAKESRKKHRGHLLAPEDGATELSEDDVTITFDQPCKITDDSGNAVYFQSVTGRATHAEGPVTTVYRVKPVLSAKTWQPILALKQVDLKSHNKDAAQFKKQLQALETQLETLKKLRHTHVLDVIDFKIDRSISDADSASSAVWSVSILTPFSNRGPLDELLDLAGQMNISKVKIWTTDLLDGLAFLHNHGIVHQDIHPGNILLCRGPAGDIVPRLADAGFQRDLHNISTKVKMLTATRAAKSAYWFPPEIAGVSKPQYTQKTDVWDFGLVFLQMIFGLDVAEKYHSPSALMDSLSLSAPLRELVSKFFKSDHKKRPRAFELCSMEFLATAAPILAEDNDFASNGSSLSVPQGLPRRLRHDSMNRGVVPTSRYLQDYVEEARLGKGGFGEVVRARKMIDGRLYAIKKITQRSHETLSVMLGEVRLLSKMNHPAVVRYYNTWLEEVPELQDADDASTEDMDTPTEAMSRSINIEFTESKSRGLDFMSSSGHPYIELEGSAITDSEDDDDEEEEEEDDDDDDDYDEDDDDDEDEGDSSSDDDDDTSTLNSKAGRDQLAVADRRVRRSSNRPFKTIMYISMEYCEKRTLRDLISRNLSKEPQEIWRLFRQILEGLAHIHSLNIVHRDLKPENIFISAGPDGVDNVKIGDFGLATSGQLAMDKGGPNTDASDMTRSIGTAVYVAPEVRTGGSGSYTPKVDMYSLGVIFFEMSYPPMLGMQRAMVLEQVRQNPPVLPSDFKPSDKNQLEIMLSLLSHNPKERPSSAELLKSGKMPVQMESETIRRAIAGLADPNSPYFEKMLETMFARQIEQAKDYAWDMSSTMPNPADLMRRFIVKDALISIFRRHGAVEVPTTSLYPRSAHYGQNAVHLLDRNGNVLQLPFDLVMGRARALARITGGPVPQRAFSFGNIFRDRHDGGQPDVYGEVDFDIVTTDALDLALKEAEVIKVLDEIVTTFPTTSSTPMCFQLGHSDLLQIIFEFCGVEASARQAAAEVLSKLNIRNFTWQKVRSELRSELVGISATAVDELQRFDFRDTPSKAITKLKALLEGTEYSERASSTLAHLREVYEYTKKFGVSSKVYIAPLSSINESFFRGGILFTCLYDKKIKDVFAAGGRYDGLIKEHRPKIGSRFEERHAVGFSLNWEKQLAKPVPKLTGKAFLKKAAEDENQGLFGAKRCDALVASFDPSVLRSSGIELVQTLWAHGISAELARDARSPEDLLSNYRDESYSWIIIIKQDNQLKIKTMGRGKDVPDADIAAKELLSWLKAEMRDRDSSRSGGHKARSTAHHLYHHHHHHHHYLDSPSGGSGSAGGSHMLPASATSEHEPQEVHVLVAQTKSKKFNRRAVVEQAQASAARLVQSFLGGPIAAIETSDDVMDLLRATSLSDAESWRRAEQAVGTAEKKYVREIHDMLKQWRDEWERSARTGGGGAAGSASSGFGGGGGGVGASPNAFVYNFRTGKCIYYDLGA</sequence>
<evidence type="ECO:0000256" key="8">
    <source>
        <dbReference type="ARBA" id="ARBA00047899"/>
    </source>
</evidence>
<evidence type="ECO:0000313" key="16">
    <source>
        <dbReference type="Proteomes" id="UP001600064"/>
    </source>
</evidence>
<dbReference type="SUPFAM" id="SSF55681">
    <property type="entry name" value="Class II aaRS and biotin synthetases"/>
    <property type="match status" value="1"/>
</dbReference>
<evidence type="ECO:0000256" key="12">
    <source>
        <dbReference type="SAM" id="MobiDB-lite"/>
    </source>
</evidence>
<evidence type="ECO:0000256" key="1">
    <source>
        <dbReference type="ARBA" id="ARBA00012513"/>
    </source>
</evidence>
<dbReference type="InterPro" id="IPR016135">
    <property type="entry name" value="UBQ-conjugating_enzyme/RWD"/>
</dbReference>
<evidence type="ECO:0000256" key="9">
    <source>
        <dbReference type="ARBA" id="ARBA00048679"/>
    </source>
</evidence>
<evidence type="ECO:0000256" key="6">
    <source>
        <dbReference type="ARBA" id="ARBA00022840"/>
    </source>
</evidence>
<keyword evidence="2" id="KW-0723">Serine/threonine-protein kinase</keyword>
<dbReference type="InterPro" id="IPR006575">
    <property type="entry name" value="RWD_dom"/>
</dbReference>
<keyword evidence="16" id="KW-1185">Reference proteome</keyword>
<evidence type="ECO:0000256" key="5">
    <source>
        <dbReference type="ARBA" id="ARBA00022777"/>
    </source>
</evidence>
<feature type="region of interest" description="Disordered" evidence="12">
    <location>
        <begin position="1"/>
        <end position="39"/>
    </location>
</feature>
<evidence type="ECO:0000256" key="7">
    <source>
        <dbReference type="ARBA" id="ARBA00037982"/>
    </source>
</evidence>
<feature type="region of interest" description="Disordered" evidence="12">
    <location>
        <begin position="179"/>
        <end position="202"/>
    </location>
</feature>
<dbReference type="SUPFAM" id="SSF56112">
    <property type="entry name" value="Protein kinase-like (PK-like)"/>
    <property type="match status" value="2"/>
</dbReference>
<dbReference type="CDD" id="cd14012">
    <property type="entry name" value="PK_eIF2AK_GCN2_rpt1"/>
    <property type="match status" value="1"/>
</dbReference>
<comment type="catalytic activity">
    <reaction evidence="8">
        <text>L-threonyl-[protein] + ATP = O-phospho-L-threonyl-[protein] + ADP + H(+)</text>
        <dbReference type="Rhea" id="RHEA:46608"/>
        <dbReference type="Rhea" id="RHEA-COMP:11060"/>
        <dbReference type="Rhea" id="RHEA-COMP:11605"/>
        <dbReference type="ChEBI" id="CHEBI:15378"/>
        <dbReference type="ChEBI" id="CHEBI:30013"/>
        <dbReference type="ChEBI" id="CHEBI:30616"/>
        <dbReference type="ChEBI" id="CHEBI:61977"/>
        <dbReference type="ChEBI" id="CHEBI:456216"/>
        <dbReference type="EC" id="2.7.11.1"/>
    </reaction>
</comment>
<dbReference type="GeneID" id="98122755"/>
<keyword evidence="11" id="KW-0175">Coiled coil</keyword>
<dbReference type="InterPro" id="IPR016255">
    <property type="entry name" value="Gcn2"/>
</dbReference>
<keyword evidence="4 10" id="KW-0547">Nucleotide-binding</keyword>
<feature type="domain" description="Protein kinase" evidence="13">
    <location>
        <begin position="592"/>
        <end position="987"/>
    </location>
</feature>
<evidence type="ECO:0000256" key="2">
    <source>
        <dbReference type="ARBA" id="ARBA00022527"/>
    </source>
</evidence>
<dbReference type="InterPro" id="IPR011009">
    <property type="entry name" value="Kinase-like_dom_sf"/>
</dbReference>
<feature type="compositionally biased region" description="Polar residues" evidence="12">
    <location>
        <begin position="9"/>
        <end position="21"/>
    </location>
</feature>
<dbReference type="InterPro" id="IPR045864">
    <property type="entry name" value="aa-tRNA-synth_II/BPL/LPL"/>
</dbReference>
<feature type="compositionally biased region" description="Basic residues" evidence="12">
    <location>
        <begin position="1489"/>
        <end position="1509"/>
    </location>
</feature>
<dbReference type="PROSITE" id="PS00107">
    <property type="entry name" value="PROTEIN_KINASE_ATP"/>
    <property type="match status" value="1"/>
</dbReference>
<dbReference type="Gene3D" id="1.10.510.10">
    <property type="entry name" value="Transferase(Phosphotransferase) domain 1"/>
    <property type="match status" value="2"/>
</dbReference>
<dbReference type="InterPro" id="IPR041715">
    <property type="entry name" value="HisRS-like_core"/>
</dbReference>
<dbReference type="Pfam" id="PF05773">
    <property type="entry name" value="RWD"/>
    <property type="match status" value="1"/>
</dbReference>
<dbReference type="Pfam" id="PF00069">
    <property type="entry name" value="Pkinase"/>
    <property type="match status" value="3"/>
</dbReference>
<dbReference type="InterPro" id="IPR008271">
    <property type="entry name" value="Ser/Thr_kinase_AS"/>
</dbReference>
<dbReference type="PROSITE" id="PS50011">
    <property type="entry name" value="PROTEIN_KINASE_DOM"/>
    <property type="match status" value="2"/>
</dbReference>
<dbReference type="Pfam" id="PF13393">
    <property type="entry name" value="tRNA-synt_His"/>
    <property type="match status" value="1"/>
</dbReference>
<dbReference type="EC" id="2.7.11.1" evidence="1"/>
<dbReference type="InterPro" id="IPR000719">
    <property type="entry name" value="Prot_kinase_dom"/>
</dbReference>
<evidence type="ECO:0000313" key="15">
    <source>
        <dbReference type="EMBL" id="KAL2269716.1"/>
    </source>
</evidence>
<evidence type="ECO:0000259" key="13">
    <source>
        <dbReference type="PROSITE" id="PS50011"/>
    </source>
</evidence>
<dbReference type="InterPro" id="IPR017441">
    <property type="entry name" value="Protein_kinase_ATP_BS"/>
</dbReference>
<dbReference type="PIRSF" id="PIRSF000660">
    <property type="entry name" value="Ser/Thr_PK_GCN2"/>
    <property type="match status" value="1"/>
</dbReference>
<dbReference type="InterPro" id="IPR024435">
    <property type="entry name" value="HisRS-related_dom"/>
</dbReference>
<feature type="binding site" evidence="10">
    <location>
        <position position="622"/>
    </location>
    <ligand>
        <name>ATP</name>
        <dbReference type="ChEBI" id="CHEBI:30616"/>
    </ligand>
</feature>
<dbReference type="PANTHER" id="PTHR11042:SF136">
    <property type="entry name" value="EIF-2-ALPHA KINASE GCN2"/>
    <property type="match status" value="1"/>
</dbReference>
<keyword evidence="6 10" id="KW-0067">ATP-binding</keyword>
<accession>A0ABR4DH71</accession>
<organism evidence="15 16">
    <name type="scientific">Remersonia thermophila</name>
    <dbReference type="NCBI Taxonomy" id="72144"/>
    <lineage>
        <taxon>Eukaryota</taxon>
        <taxon>Fungi</taxon>
        <taxon>Dikarya</taxon>
        <taxon>Ascomycota</taxon>
        <taxon>Pezizomycotina</taxon>
        <taxon>Sordariomycetes</taxon>
        <taxon>Sordariomycetidae</taxon>
        <taxon>Sordariales</taxon>
        <taxon>Sordariales incertae sedis</taxon>
        <taxon>Remersonia</taxon>
    </lineage>
</organism>
<reference evidence="15 16" key="1">
    <citation type="journal article" date="2024" name="Commun. Biol.">
        <title>Comparative genomic analysis of thermophilic fungi reveals convergent evolutionary adaptations and gene losses.</title>
        <authorList>
            <person name="Steindorff A.S."/>
            <person name="Aguilar-Pontes M.V."/>
            <person name="Robinson A.J."/>
            <person name="Andreopoulos B."/>
            <person name="LaButti K."/>
            <person name="Kuo A."/>
            <person name="Mondo S."/>
            <person name="Riley R."/>
            <person name="Otillar R."/>
            <person name="Haridas S."/>
            <person name="Lipzen A."/>
            <person name="Grimwood J."/>
            <person name="Schmutz J."/>
            <person name="Clum A."/>
            <person name="Reid I.D."/>
            <person name="Moisan M.C."/>
            <person name="Butler G."/>
            <person name="Nguyen T.T.M."/>
            <person name="Dewar K."/>
            <person name="Conant G."/>
            <person name="Drula E."/>
            <person name="Henrissat B."/>
            <person name="Hansel C."/>
            <person name="Singer S."/>
            <person name="Hutchinson M.I."/>
            <person name="de Vries R.P."/>
            <person name="Natvig D.O."/>
            <person name="Powell A.J."/>
            <person name="Tsang A."/>
            <person name="Grigoriev I.V."/>
        </authorList>
    </citation>
    <scope>NUCLEOTIDE SEQUENCE [LARGE SCALE GENOMIC DNA]</scope>
    <source>
        <strain evidence="15 16">ATCC 22073</strain>
    </source>
</reference>